<protein>
    <recommendedName>
        <fullName evidence="2">non-specific protein-tyrosine kinase</fullName>
        <ecNumber evidence="2">2.7.10.2</ecNumber>
    </recommendedName>
</protein>
<evidence type="ECO:0000313" key="10">
    <source>
        <dbReference type="Proteomes" id="UP000726170"/>
    </source>
</evidence>
<proteinExistence type="inferred from homology"/>
<evidence type="ECO:0000256" key="2">
    <source>
        <dbReference type="ARBA" id="ARBA00011903"/>
    </source>
</evidence>
<keyword evidence="10" id="KW-1185">Reference proteome</keyword>
<evidence type="ECO:0000256" key="6">
    <source>
        <dbReference type="ARBA" id="ARBA00022840"/>
    </source>
</evidence>
<dbReference type="EMBL" id="JAHLQF010000004">
    <property type="protein sequence ID" value="MBU5485773.1"/>
    <property type="molecule type" value="Genomic_DNA"/>
</dbReference>
<keyword evidence="6" id="KW-0067">ATP-binding</keyword>
<comment type="caution">
    <text evidence="9">The sequence shown here is derived from an EMBL/GenBank/DDBJ whole genome shotgun (WGS) entry which is preliminary data.</text>
</comment>
<sequence length="242" mass="26568">MEGRNLITIEDPRSPIAEAYRTLRTNIQFSSFDKKIQSIVVTSSGPGEGKSTTSANLAIVMAQSGSKTILIDCDQRKSTVHKTFGLSNEIGISDLLVGKVDFKDAVQDSKVENLDILTAGTRPPNPSELLSSKKMKEFIDELREEYEYIIIDSPPIIAVTDAQLIASFTDGALLVISSGEVERAAAIKAKELLDKVNAKIIGIVLNKLEVSEKGYYGYYYQYYYGKDGDRKKGKNKSGEVAI</sequence>
<evidence type="ECO:0000256" key="3">
    <source>
        <dbReference type="ARBA" id="ARBA00022679"/>
    </source>
</evidence>
<dbReference type="InterPro" id="IPR050445">
    <property type="entry name" value="Bact_polysacc_biosynth/exp"/>
</dbReference>
<dbReference type="NCBIfam" id="TIGR01007">
    <property type="entry name" value="eps_fam"/>
    <property type="match status" value="1"/>
</dbReference>
<evidence type="ECO:0000256" key="7">
    <source>
        <dbReference type="ARBA" id="ARBA00051245"/>
    </source>
</evidence>
<dbReference type="InterPro" id="IPR005702">
    <property type="entry name" value="Wzc-like_C"/>
</dbReference>
<name>A0ABS6EL43_9CLOT</name>
<evidence type="ECO:0000259" key="8">
    <source>
        <dbReference type="Pfam" id="PF13614"/>
    </source>
</evidence>
<accession>A0ABS6EL43</accession>
<organism evidence="9 10">
    <name type="scientific">Clostridium mobile</name>
    <dbReference type="NCBI Taxonomy" id="2841512"/>
    <lineage>
        <taxon>Bacteria</taxon>
        <taxon>Bacillati</taxon>
        <taxon>Bacillota</taxon>
        <taxon>Clostridia</taxon>
        <taxon>Eubacteriales</taxon>
        <taxon>Clostridiaceae</taxon>
        <taxon>Clostridium</taxon>
    </lineage>
</organism>
<evidence type="ECO:0000256" key="4">
    <source>
        <dbReference type="ARBA" id="ARBA00022741"/>
    </source>
</evidence>
<evidence type="ECO:0000256" key="1">
    <source>
        <dbReference type="ARBA" id="ARBA00007316"/>
    </source>
</evidence>
<gene>
    <name evidence="9" type="ORF">KQI86_15745</name>
</gene>
<comment type="catalytic activity">
    <reaction evidence="7">
        <text>L-tyrosyl-[protein] + ATP = O-phospho-L-tyrosyl-[protein] + ADP + H(+)</text>
        <dbReference type="Rhea" id="RHEA:10596"/>
        <dbReference type="Rhea" id="RHEA-COMP:10136"/>
        <dbReference type="Rhea" id="RHEA-COMP:20101"/>
        <dbReference type="ChEBI" id="CHEBI:15378"/>
        <dbReference type="ChEBI" id="CHEBI:30616"/>
        <dbReference type="ChEBI" id="CHEBI:46858"/>
        <dbReference type="ChEBI" id="CHEBI:61978"/>
        <dbReference type="ChEBI" id="CHEBI:456216"/>
        <dbReference type="EC" id="2.7.10.2"/>
    </reaction>
</comment>
<dbReference type="GO" id="GO:0016301">
    <property type="term" value="F:kinase activity"/>
    <property type="evidence" value="ECO:0007669"/>
    <property type="project" value="UniProtKB-KW"/>
</dbReference>
<dbReference type="Proteomes" id="UP000726170">
    <property type="component" value="Unassembled WGS sequence"/>
</dbReference>
<evidence type="ECO:0000313" key="9">
    <source>
        <dbReference type="EMBL" id="MBU5485773.1"/>
    </source>
</evidence>
<keyword evidence="3" id="KW-0808">Transferase</keyword>
<comment type="similarity">
    <text evidence="1">Belongs to the CpsD/CapB family.</text>
</comment>
<dbReference type="Pfam" id="PF13614">
    <property type="entry name" value="AAA_31"/>
    <property type="match status" value="1"/>
</dbReference>
<dbReference type="InterPro" id="IPR025669">
    <property type="entry name" value="AAA_dom"/>
</dbReference>
<dbReference type="RefSeq" id="WP_216440356.1">
    <property type="nucleotide sequence ID" value="NZ_JAHLQF010000004.1"/>
</dbReference>
<dbReference type="EC" id="2.7.10.2" evidence="2"/>
<keyword evidence="5 9" id="KW-0418">Kinase</keyword>
<keyword evidence="4" id="KW-0547">Nucleotide-binding</keyword>
<dbReference type="PANTHER" id="PTHR32309">
    <property type="entry name" value="TYROSINE-PROTEIN KINASE"/>
    <property type="match status" value="1"/>
</dbReference>
<reference evidence="9 10" key="1">
    <citation type="submission" date="2021-06" db="EMBL/GenBank/DDBJ databases">
        <authorList>
            <person name="Sun Q."/>
            <person name="Li D."/>
        </authorList>
    </citation>
    <scope>NUCLEOTIDE SEQUENCE [LARGE SCALE GENOMIC DNA]</scope>
    <source>
        <strain evidence="9 10">MSJ-11</strain>
    </source>
</reference>
<evidence type="ECO:0000256" key="5">
    <source>
        <dbReference type="ARBA" id="ARBA00022777"/>
    </source>
</evidence>
<dbReference type="PANTHER" id="PTHR32309:SF13">
    <property type="entry name" value="FERRIC ENTEROBACTIN TRANSPORT PROTEIN FEPE"/>
    <property type="match status" value="1"/>
</dbReference>
<feature type="domain" description="AAA" evidence="8">
    <location>
        <begin position="39"/>
        <end position="166"/>
    </location>
</feature>
<dbReference type="CDD" id="cd05387">
    <property type="entry name" value="BY-kinase"/>
    <property type="match status" value="1"/>
</dbReference>